<evidence type="ECO:0000256" key="1">
    <source>
        <dbReference type="ARBA" id="ARBA00023015"/>
    </source>
</evidence>
<dbReference type="Gene3D" id="1.10.10.10">
    <property type="entry name" value="Winged helix-like DNA-binding domain superfamily/Winged helix DNA-binding domain"/>
    <property type="match status" value="1"/>
</dbReference>
<sequence>MTEELEIDVADLAFESFAAYAHERTGALLDGVDLEAARLILTLHRAASTVVYDLESTVHRPAGWSWSGFRLLYVLWIAGPLEARHAARLAGLSRQSASTLSKTLEREGLLRRIPSAEDRRLISYDLTPQGRARVDEVYLEHNARERLWAEVLTEEERSTVITALSKLLDAAERLDVRRRND</sequence>
<dbReference type="PANTHER" id="PTHR33164">
    <property type="entry name" value="TRANSCRIPTIONAL REGULATOR, MARR FAMILY"/>
    <property type="match status" value="1"/>
</dbReference>
<dbReference type="GO" id="GO:0006950">
    <property type="term" value="P:response to stress"/>
    <property type="evidence" value="ECO:0007669"/>
    <property type="project" value="TreeGrafter"/>
</dbReference>
<comment type="caution">
    <text evidence="5">The sequence shown here is derived from an EMBL/GenBank/DDBJ whole genome shotgun (WGS) entry which is preliminary data.</text>
</comment>
<evidence type="ECO:0000313" key="5">
    <source>
        <dbReference type="EMBL" id="KHF43131.1"/>
    </source>
</evidence>
<dbReference type="PANTHER" id="PTHR33164:SF43">
    <property type="entry name" value="HTH-TYPE TRANSCRIPTIONAL REPRESSOR YETL"/>
    <property type="match status" value="1"/>
</dbReference>
<organism evidence="5 6">
    <name type="scientific">Saccharomonospora viridis</name>
    <dbReference type="NCBI Taxonomy" id="1852"/>
    <lineage>
        <taxon>Bacteria</taxon>
        <taxon>Bacillati</taxon>
        <taxon>Actinomycetota</taxon>
        <taxon>Actinomycetes</taxon>
        <taxon>Pseudonocardiales</taxon>
        <taxon>Pseudonocardiaceae</taxon>
        <taxon>Saccharomonospora</taxon>
    </lineage>
</organism>
<dbReference type="EMBL" id="JRZE01000006">
    <property type="protein sequence ID" value="KHF43131.1"/>
    <property type="molecule type" value="Genomic_DNA"/>
</dbReference>
<accession>A0A837D990</accession>
<dbReference type="InterPro" id="IPR023187">
    <property type="entry name" value="Tscrpt_reg_MarR-type_CS"/>
</dbReference>
<keyword evidence="2" id="KW-0238">DNA-binding</keyword>
<dbReference type="SUPFAM" id="SSF46785">
    <property type="entry name" value="Winged helix' DNA-binding domain"/>
    <property type="match status" value="1"/>
</dbReference>
<dbReference type="RefSeq" id="WP_015786231.1">
    <property type="nucleotide sequence ID" value="NZ_CALJZO010000119.1"/>
</dbReference>
<reference evidence="5 6" key="1">
    <citation type="submission" date="2014-10" db="EMBL/GenBank/DDBJ databases">
        <title>Genome sequence of Micropolyspora internatus JCM3315.</title>
        <authorList>
            <person name="Shin S.-K."/>
            <person name="Yi H."/>
        </authorList>
    </citation>
    <scope>NUCLEOTIDE SEQUENCE [LARGE SCALE GENOMIC DNA]</scope>
    <source>
        <strain evidence="5 6">JCM 3315</strain>
    </source>
</reference>
<evidence type="ECO:0000256" key="3">
    <source>
        <dbReference type="ARBA" id="ARBA00023163"/>
    </source>
</evidence>
<dbReference type="InterPro" id="IPR036390">
    <property type="entry name" value="WH_DNA-bd_sf"/>
</dbReference>
<keyword evidence="1" id="KW-0805">Transcription regulation</keyword>
<dbReference type="PROSITE" id="PS01117">
    <property type="entry name" value="HTH_MARR_1"/>
    <property type="match status" value="1"/>
</dbReference>
<keyword evidence="3" id="KW-0804">Transcription</keyword>
<dbReference type="OrthoDB" id="4404499at2"/>
<dbReference type="PROSITE" id="PS50995">
    <property type="entry name" value="HTH_MARR_2"/>
    <property type="match status" value="1"/>
</dbReference>
<dbReference type="InterPro" id="IPR039422">
    <property type="entry name" value="MarR/SlyA-like"/>
</dbReference>
<dbReference type="GO" id="GO:0003700">
    <property type="term" value="F:DNA-binding transcription factor activity"/>
    <property type="evidence" value="ECO:0007669"/>
    <property type="project" value="InterPro"/>
</dbReference>
<name>A0A837D990_9PSEU</name>
<dbReference type="SMART" id="SM00347">
    <property type="entry name" value="HTH_MARR"/>
    <property type="match status" value="1"/>
</dbReference>
<gene>
    <name evidence="5" type="ORF">MINT15_33330</name>
</gene>
<dbReference type="Proteomes" id="UP000030848">
    <property type="component" value="Unassembled WGS sequence"/>
</dbReference>
<dbReference type="OMA" id="WSWPGFR"/>
<evidence type="ECO:0000313" key="6">
    <source>
        <dbReference type="Proteomes" id="UP000030848"/>
    </source>
</evidence>
<feature type="domain" description="HTH marR-type" evidence="4">
    <location>
        <begin position="36"/>
        <end position="169"/>
    </location>
</feature>
<evidence type="ECO:0000259" key="4">
    <source>
        <dbReference type="PROSITE" id="PS50995"/>
    </source>
</evidence>
<dbReference type="InterPro" id="IPR036388">
    <property type="entry name" value="WH-like_DNA-bd_sf"/>
</dbReference>
<dbReference type="Pfam" id="PF01047">
    <property type="entry name" value="MarR"/>
    <property type="match status" value="1"/>
</dbReference>
<protein>
    <submittedName>
        <fullName evidence="5">MarR family transcriptional regulator</fullName>
    </submittedName>
</protein>
<dbReference type="InterPro" id="IPR000835">
    <property type="entry name" value="HTH_MarR-typ"/>
</dbReference>
<evidence type="ECO:0000256" key="2">
    <source>
        <dbReference type="ARBA" id="ARBA00023125"/>
    </source>
</evidence>
<dbReference type="AlphaFoldDB" id="A0A837D990"/>
<dbReference type="GO" id="GO:0003677">
    <property type="term" value="F:DNA binding"/>
    <property type="evidence" value="ECO:0007669"/>
    <property type="project" value="UniProtKB-KW"/>
</dbReference>
<proteinExistence type="predicted"/>